<dbReference type="CDD" id="cd02980">
    <property type="entry name" value="TRX_Fd_family"/>
    <property type="match status" value="1"/>
</dbReference>
<organism evidence="4 5">
    <name type="scientific">Caldicellulosiruptor changbaiensis</name>
    <dbReference type="NCBI Taxonomy" id="1222016"/>
    <lineage>
        <taxon>Bacteria</taxon>
        <taxon>Bacillati</taxon>
        <taxon>Bacillota</taxon>
        <taxon>Bacillota incertae sedis</taxon>
        <taxon>Caldicellulosiruptorales</taxon>
        <taxon>Caldicellulosiruptoraceae</taxon>
        <taxon>Caldicellulosiruptor</taxon>
    </lineage>
</organism>
<proteinExistence type="predicted"/>
<evidence type="ECO:0000313" key="5">
    <source>
        <dbReference type="Proteomes" id="UP000282930"/>
    </source>
</evidence>
<name>A0A3T0D5S0_9FIRM</name>
<sequence length="129" mass="14660">MIKSIQELEEIRKKALEELEFRKQQGEGIRIVVGMATCGIAAGARPVMLKFVEEIQKRNLKNVTVVQTGCIGLCKYEPIVEVYEPNKEKVTYVKMTPEKVSKVVAEHIVNGKPVYEYTIGYEENKEANK</sequence>
<dbReference type="GO" id="GO:0051536">
    <property type="term" value="F:iron-sulfur cluster binding"/>
    <property type="evidence" value="ECO:0007669"/>
    <property type="project" value="UniProtKB-KW"/>
</dbReference>
<dbReference type="Proteomes" id="UP000282930">
    <property type="component" value="Chromosome"/>
</dbReference>
<dbReference type="KEGG" id="ccha:ELD05_06990"/>
<evidence type="ECO:0000256" key="1">
    <source>
        <dbReference type="ARBA" id="ARBA00022723"/>
    </source>
</evidence>
<protein>
    <submittedName>
        <fullName evidence="4">(2Fe-2S) ferredoxin domain-containing protein</fullName>
    </submittedName>
</protein>
<evidence type="ECO:0000256" key="2">
    <source>
        <dbReference type="ARBA" id="ARBA00023004"/>
    </source>
</evidence>
<evidence type="ECO:0000313" key="4">
    <source>
        <dbReference type="EMBL" id="AZT90409.1"/>
    </source>
</evidence>
<dbReference type="PANTHER" id="PTHR43578:SF3">
    <property type="entry name" value="NADH-QUINONE OXIDOREDUCTASE SUBUNIT F"/>
    <property type="match status" value="1"/>
</dbReference>
<dbReference type="PANTHER" id="PTHR43578">
    <property type="entry name" value="NADH-QUINONE OXIDOREDUCTASE SUBUNIT F"/>
    <property type="match status" value="1"/>
</dbReference>
<reference evidence="4 5" key="1">
    <citation type="submission" date="2018-12" db="EMBL/GenBank/DDBJ databases">
        <title>Genome sequence from the cellulolytic species, Caldicellulosiruptor changbaiensis.</title>
        <authorList>
            <person name="Blumer-Schuette S.E."/>
            <person name="Mendoza C."/>
        </authorList>
    </citation>
    <scope>NUCLEOTIDE SEQUENCE [LARGE SCALE GENOMIC DNA]</scope>
    <source>
        <strain evidence="4 5">CBS-Z</strain>
    </source>
</reference>
<keyword evidence="3" id="KW-0411">Iron-sulfur</keyword>
<keyword evidence="1" id="KW-0479">Metal-binding</keyword>
<keyword evidence="5" id="KW-1185">Reference proteome</keyword>
<keyword evidence="2" id="KW-0408">Iron</keyword>
<dbReference type="GO" id="GO:0046872">
    <property type="term" value="F:metal ion binding"/>
    <property type="evidence" value="ECO:0007669"/>
    <property type="project" value="UniProtKB-KW"/>
</dbReference>
<dbReference type="EMBL" id="CP034791">
    <property type="protein sequence ID" value="AZT90409.1"/>
    <property type="molecule type" value="Genomic_DNA"/>
</dbReference>
<dbReference type="SUPFAM" id="SSF52833">
    <property type="entry name" value="Thioredoxin-like"/>
    <property type="match status" value="1"/>
</dbReference>
<dbReference type="AlphaFoldDB" id="A0A3T0D5S0"/>
<dbReference type="RefSeq" id="WP_039767706.1">
    <property type="nucleotide sequence ID" value="NZ_CP034791.1"/>
</dbReference>
<accession>A0A3T0D5S0</accession>
<dbReference type="Gene3D" id="3.40.30.10">
    <property type="entry name" value="Glutaredoxin"/>
    <property type="match status" value="1"/>
</dbReference>
<evidence type="ECO:0000256" key="3">
    <source>
        <dbReference type="ARBA" id="ARBA00023014"/>
    </source>
</evidence>
<gene>
    <name evidence="4" type="ORF">ELD05_06990</name>
</gene>
<dbReference type="InterPro" id="IPR036249">
    <property type="entry name" value="Thioredoxin-like_sf"/>
</dbReference>